<reference evidence="2 3" key="1">
    <citation type="journal article" date="2016" name="Genome Announc.">
        <title>First Complete Genome Sequence of a Subdivision 6 Acidobacterium Strain.</title>
        <authorList>
            <person name="Huang S."/>
            <person name="Vieira S."/>
            <person name="Bunk B."/>
            <person name="Riedel T."/>
            <person name="Sproer C."/>
            <person name="Overmann J."/>
        </authorList>
    </citation>
    <scope>NUCLEOTIDE SEQUENCE [LARGE SCALE GENOMIC DNA]</scope>
    <source>
        <strain evidence="3">DSM 100886 HEG_-6_39</strain>
    </source>
</reference>
<dbReference type="InterPro" id="IPR005149">
    <property type="entry name" value="Tscrpt_reg_PadR_N"/>
</dbReference>
<dbReference type="Proteomes" id="UP000076079">
    <property type="component" value="Chromosome"/>
</dbReference>
<dbReference type="SUPFAM" id="SSF46785">
    <property type="entry name" value="Winged helix' DNA-binding domain"/>
    <property type="match status" value="1"/>
</dbReference>
<proteinExistence type="predicted"/>
<dbReference type="EMBL" id="CP015136">
    <property type="protein sequence ID" value="AMY09047.1"/>
    <property type="molecule type" value="Genomic_DNA"/>
</dbReference>
<dbReference type="OrthoDB" id="9808017at2"/>
<dbReference type="InterPro" id="IPR036390">
    <property type="entry name" value="WH_DNA-bd_sf"/>
</dbReference>
<accession>A0A143PKH8</accession>
<dbReference type="Pfam" id="PF03551">
    <property type="entry name" value="PadR"/>
    <property type="match status" value="1"/>
</dbReference>
<keyword evidence="3" id="KW-1185">Reference proteome</keyword>
<organism evidence="2 3">
    <name type="scientific">Luteitalea pratensis</name>
    <dbReference type="NCBI Taxonomy" id="1855912"/>
    <lineage>
        <taxon>Bacteria</taxon>
        <taxon>Pseudomonadati</taxon>
        <taxon>Acidobacteriota</taxon>
        <taxon>Vicinamibacteria</taxon>
        <taxon>Vicinamibacterales</taxon>
        <taxon>Vicinamibacteraceae</taxon>
        <taxon>Luteitalea</taxon>
    </lineage>
</organism>
<dbReference type="Gene3D" id="1.10.10.10">
    <property type="entry name" value="Winged helix-like DNA-binding domain superfamily/Winged helix DNA-binding domain"/>
    <property type="match status" value="1"/>
</dbReference>
<protein>
    <submittedName>
        <fullName evidence="2">Lineage-specific thermal regulator protein</fullName>
    </submittedName>
</protein>
<evidence type="ECO:0000259" key="1">
    <source>
        <dbReference type="Pfam" id="PF03551"/>
    </source>
</evidence>
<dbReference type="InterPro" id="IPR017799">
    <property type="entry name" value="Tscrpt_reg_PadR_acidobac-type"/>
</dbReference>
<name>A0A143PKH8_LUTPR</name>
<dbReference type="KEGG" id="abac:LuPra_02256"/>
<reference evidence="3" key="2">
    <citation type="submission" date="2016-04" db="EMBL/GenBank/DDBJ databases">
        <title>First Complete Genome Sequence of a Subdivision 6 Acidobacterium.</title>
        <authorList>
            <person name="Huang S."/>
            <person name="Vieira S."/>
            <person name="Bunk B."/>
            <person name="Riedel T."/>
            <person name="Sproeer C."/>
            <person name="Overmann J."/>
        </authorList>
    </citation>
    <scope>NUCLEOTIDE SEQUENCE [LARGE SCALE GENOMIC DNA]</scope>
    <source>
        <strain evidence="3">DSM 100886 HEG_-6_39</strain>
    </source>
</reference>
<dbReference type="PANTHER" id="PTHR33169:SF14">
    <property type="entry name" value="TRANSCRIPTIONAL REGULATOR RV3488"/>
    <property type="match status" value="1"/>
</dbReference>
<dbReference type="PATRIC" id="fig|1813736.3.peg.2369"/>
<feature type="domain" description="Transcription regulator PadR N-terminal" evidence="1">
    <location>
        <begin position="17"/>
        <end position="91"/>
    </location>
</feature>
<sequence length="111" mass="12660">MTKPRNDILQGTLTLLVLRSLEGQGPLHGYALCGHIQRVSDDALRVEEGSLYPALHRMEQEGWVAASWRVTEKGRRAKYYQITPLGRGQLDAERESWLRLTRGVGRVLRYS</sequence>
<gene>
    <name evidence="2" type="ORF">LuPra_02256</name>
</gene>
<dbReference type="NCBIfam" id="TIGR03433">
    <property type="entry name" value="padR_acidobact"/>
    <property type="match status" value="1"/>
</dbReference>
<dbReference type="PANTHER" id="PTHR33169">
    <property type="entry name" value="PADR-FAMILY TRANSCRIPTIONAL REGULATOR"/>
    <property type="match status" value="1"/>
</dbReference>
<dbReference type="InterPro" id="IPR036388">
    <property type="entry name" value="WH-like_DNA-bd_sf"/>
</dbReference>
<evidence type="ECO:0000313" key="2">
    <source>
        <dbReference type="EMBL" id="AMY09047.1"/>
    </source>
</evidence>
<evidence type="ECO:0000313" key="3">
    <source>
        <dbReference type="Proteomes" id="UP000076079"/>
    </source>
</evidence>
<dbReference type="InterPro" id="IPR052509">
    <property type="entry name" value="Metal_resp_DNA-bind_regulator"/>
</dbReference>
<dbReference type="AlphaFoldDB" id="A0A143PKH8"/>